<dbReference type="SUPFAM" id="SSF50814">
    <property type="entry name" value="Lipocalins"/>
    <property type="match status" value="1"/>
</dbReference>
<dbReference type="InterPro" id="IPR022272">
    <property type="entry name" value="Lipocalin_CS"/>
</dbReference>
<dbReference type="Gene3D" id="2.40.128.20">
    <property type="match status" value="1"/>
</dbReference>
<dbReference type="InterPro" id="IPR000566">
    <property type="entry name" value="Lipocln_cytosolic_FA-bd_dom"/>
</dbReference>
<evidence type="ECO:0000256" key="3">
    <source>
        <dbReference type="RuleBase" id="RU003695"/>
    </source>
</evidence>
<dbReference type="PANTHER" id="PTHR46676:SF1">
    <property type="entry name" value="PROTEIN AMBP"/>
    <property type="match status" value="1"/>
</dbReference>
<evidence type="ECO:0000256" key="2">
    <source>
        <dbReference type="ARBA" id="ARBA00022900"/>
    </source>
</evidence>
<sequence>MRCGVVLLVAVLSLGTGAAESLSETANDQIQENFDINQFLGTWFALATGCNCSWFNQYKEVMTITKVVLSTSEESNTFIGTFQYDRNGTCIHHVGRYTKKDIAGHFVFNSTGAYAESADIRVIKINYQEYAFLLIHASKGADHSKSVSLYGRTRNLTKETTEEFKEFALRQGIPEDMILFLPEKGKY</sequence>
<dbReference type="InterPro" id="IPR012674">
    <property type="entry name" value="Calycin"/>
</dbReference>
<evidence type="ECO:0000256" key="1">
    <source>
        <dbReference type="ARBA" id="ARBA00022690"/>
    </source>
</evidence>
<evidence type="ECO:0000313" key="7">
    <source>
        <dbReference type="Proteomes" id="UP000287033"/>
    </source>
</evidence>
<accession>A0A401RKI0</accession>
<feature type="signal peptide" evidence="4">
    <location>
        <begin position="1"/>
        <end position="19"/>
    </location>
</feature>
<comment type="similarity">
    <text evidence="3">Belongs to the calycin superfamily. Lipocalin family.</text>
</comment>
<comment type="caution">
    <text evidence="6">The sequence shown here is derived from an EMBL/GenBank/DDBJ whole genome shotgun (WGS) entry which is preliminary data.</text>
</comment>
<reference evidence="6 7" key="1">
    <citation type="journal article" date="2018" name="Nat. Ecol. Evol.">
        <title>Shark genomes provide insights into elasmobranch evolution and the origin of vertebrates.</title>
        <authorList>
            <person name="Hara Y"/>
            <person name="Yamaguchi K"/>
            <person name="Onimaru K"/>
            <person name="Kadota M"/>
            <person name="Koyanagi M"/>
            <person name="Keeley SD"/>
            <person name="Tatsumi K"/>
            <person name="Tanaka K"/>
            <person name="Motone F"/>
            <person name="Kageyama Y"/>
            <person name="Nozu R"/>
            <person name="Adachi N"/>
            <person name="Nishimura O"/>
            <person name="Nakagawa R"/>
            <person name="Tanegashima C"/>
            <person name="Kiyatake I"/>
            <person name="Matsumoto R"/>
            <person name="Murakumo K"/>
            <person name="Nishida K"/>
            <person name="Terakita A"/>
            <person name="Kuratani S"/>
            <person name="Sato K"/>
            <person name="Hyodo S Kuraku.S."/>
        </authorList>
    </citation>
    <scope>NUCLEOTIDE SEQUENCE [LARGE SCALE GENOMIC DNA]</scope>
</reference>
<dbReference type="OMA" id="LGTHSFN"/>
<dbReference type="STRING" id="137246.A0A401RKI0"/>
<keyword evidence="2" id="KW-0722">Serine protease inhibitor</keyword>
<dbReference type="PANTHER" id="PTHR46676">
    <property type="entry name" value="PROTEIN AMBP"/>
    <property type="match status" value="1"/>
</dbReference>
<feature type="domain" description="Lipocalin/cytosolic fatty-acid binding" evidence="5">
    <location>
        <begin position="41"/>
        <end position="184"/>
    </location>
</feature>
<dbReference type="PRINTS" id="PR00179">
    <property type="entry name" value="LIPOCALIN"/>
</dbReference>
<dbReference type="PROSITE" id="PS00213">
    <property type="entry name" value="LIPOCALIN"/>
    <property type="match status" value="1"/>
</dbReference>
<organism evidence="6 7">
    <name type="scientific">Chiloscyllium punctatum</name>
    <name type="common">Brownbanded bambooshark</name>
    <name type="synonym">Hemiscyllium punctatum</name>
    <dbReference type="NCBI Taxonomy" id="137246"/>
    <lineage>
        <taxon>Eukaryota</taxon>
        <taxon>Metazoa</taxon>
        <taxon>Chordata</taxon>
        <taxon>Craniata</taxon>
        <taxon>Vertebrata</taxon>
        <taxon>Chondrichthyes</taxon>
        <taxon>Elasmobranchii</taxon>
        <taxon>Galeomorphii</taxon>
        <taxon>Galeoidea</taxon>
        <taxon>Orectolobiformes</taxon>
        <taxon>Hemiscylliidae</taxon>
        <taxon>Chiloscyllium</taxon>
    </lineage>
</organism>
<dbReference type="PRINTS" id="PR01254">
    <property type="entry name" value="PGNDSYNTHASE"/>
</dbReference>
<evidence type="ECO:0000313" key="6">
    <source>
        <dbReference type="EMBL" id="GCC18677.1"/>
    </source>
</evidence>
<dbReference type="AlphaFoldDB" id="A0A401RKI0"/>
<keyword evidence="1" id="KW-0646">Protease inhibitor</keyword>
<name>A0A401RKI0_CHIPU</name>
<gene>
    <name evidence="6" type="ORF">chiPu_0018029</name>
</gene>
<dbReference type="GO" id="GO:0004867">
    <property type="term" value="F:serine-type endopeptidase inhibitor activity"/>
    <property type="evidence" value="ECO:0007669"/>
    <property type="project" value="UniProtKB-KW"/>
</dbReference>
<keyword evidence="4" id="KW-0732">Signal</keyword>
<dbReference type="Pfam" id="PF00061">
    <property type="entry name" value="Lipocalin"/>
    <property type="match status" value="1"/>
</dbReference>
<proteinExistence type="inferred from homology"/>
<protein>
    <recommendedName>
        <fullName evidence="5">Lipocalin/cytosolic fatty-acid binding domain-containing protein</fullName>
    </recommendedName>
</protein>
<evidence type="ECO:0000256" key="4">
    <source>
        <dbReference type="SAM" id="SignalP"/>
    </source>
</evidence>
<evidence type="ECO:0000259" key="5">
    <source>
        <dbReference type="Pfam" id="PF00061"/>
    </source>
</evidence>
<dbReference type="InterPro" id="IPR029856">
    <property type="entry name" value="AMBP"/>
</dbReference>
<dbReference type="Proteomes" id="UP000287033">
    <property type="component" value="Unassembled WGS sequence"/>
</dbReference>
<keyword evidence="7" id="KW-1185">Reference proteome</keyword>
<dbReference type="EMBL" id="BEZZ01001443">
    <property type="protein sequence ID" value="GCC18677.1"/>
    <property type="molecule type" value="Genomic_DNA"/>
</dbReference>
<dbReference type="OrthoDB" id="9949223at2759"/>
<feature type="chain" id="PRO_5019005189" description="Lipocalin/cytosolic fatty-acid binding domain-containing protein" evidence="4">
    <location>
        <begin position="20"/>
        <end position="187"/>
    </location>
</feature>